<protein>
    <submittedName>
        <fullName evidence="1">Uncharacterized protein</fullName>
    </submittedName>
</protein>
<comment type="caution">
    <text evidence="1">The sequence shown here is derived from an EMBL/GenBank/DDBJ whole genome shotgun (WGS) entry which is preliminary data.</text>
</comment>
<evidence type="ECO:0000313" key="1">
    <source>
        <dbReference type="EMBL" id="KRY67901.1"/>
    </source>
</evidence>
<proteinExistence type="predicted"/>
<dbReference type="AlphaFoldDB" id="A0A0V1E249"/>
<dbReference type="Proteomes" id="UP000055024">
    <property type="component" value="Unassembled WGS sequence"/>
</dbReference>
<evidence type="ECO:0000313" key="2">
    <source>
        <dbReference type="Proteomes" id="UP000055024"/>
    </source>
</evidence>
<name>A0A0V1E249_9BILA</name>
<dbReference type="OrthoDB" id="10289783at2759"/>
<accession>A0A0V1E249</accession>
<dbReference type="EMBL" id="JYDP01007476">
    <property type="protein sequence ID" value="KRY67901.1"/>
    <property type="molecule type" value="Genomic_DNA"/>
</dbReference>
<organism evidence="1 2">
    <name type="scientific">Trichinella zimbabwensis</name>
    <dbReference type="NCBI Taxonomy" id="268475"/>
    <lineage>
        <taxon>Eukaryota</taxon>
        <taxon>Metazoa</taxon>
        <taxon>Ecdysozoa</taxon>
        <taxon>Nematoda</taxon>
        <taxon>Enoplea</taxon>
        <taxon>Dorylaimia</taxon>
        <taxon>Trichinellida</taxon>
        <taxon>Trichinellidae</taxon>
        <taxon>Trichinella</taxon>
    </lineage>
</organism>
<gene>
    <name evidence="1" type="ORF">T11_9429</name>
</gene>
<sequence>MNLAIFLIYLSLEDDCDVQILKFTCILSCS</sequence>
<keyword evidence="2" id="KW-1185">Reference proteome</keyword>
<reference evidence="1 2" key="1">
    <citation type="submission" date="2015-01" db="EMBL/GenBank/DDBJ databases">
        <title>Evolution of Trichinella species and genotypes.</title>
        <authorList>
            <person name="Korhonen P.K."/>
            <person name="Edoardo P."/>
            <person name="Giuseppe L.R."/>
            <person name="Gasser R.B."/>
        </authorList>
    </citation>
    <scope>NUCLEOTIDE SEQUENCE [LARGE SCALE GENOMIC DNA]</scope>
    <source>
        <strain evidence="1">ISS1029</strain>
    </source>
</reference>